<dbReference type="EMBL" id="WOTB01000013">
    <property type="protein sequence ID" value="NHN85211.1"/>
    <property type="molecule type" value="Genomic_DNA"/>
</dbReference>
<protein>
    <submittedName>
        <fullName evidence="1">DUF333 domain-containing protein</fullName>
    </submittedName>
</protein>
<organism evidence="1 2">
    <name type="scientific">Acetobacter musti</name>
    <dbReference type="NCBI Taxonomy" id="864732"/>
    <lineage>
        <taxon>Bacteria</taxon>
        <taxon>Pseudomonadati</taxon>
        <taxon>Pseudomonadota</taxon>
        <taxon>Alphaproteobacteria</taxon>
        <taxon>Acetobacterales</taxon>
        <taxon>Acetobacteraceae</taxon>
        <taxon>Acetobacter</taxon>
    </lineage>
</organism>
<dbReference type="InterPro" id="IPR005590">
    <property type="entry name" value="DUF333"/>
</dbReference>
<gene>
    <name evidence="1" type="ORF">GOB93_11235</name>
</gene>
<evidence type="ECO:0000313" key="1">
    <source>
        <dbReference type="EMBL" id="NHN85211.1"/>
    </source>
</evidence>
<sequence length="81" mass="8252">MVCLFLPACAGDAAGSGPASGGKSSPVIGMPNPASVYCVKIGGTLEIRREADGSRGYCHLPDGRVVEEWALYRSSVKAPGG</sequence>
<evidence type="ECO:0000313" key="2">
    <source>
        <dbReference type="Proteomes" id="UP000635278"/>
    </source>
</evidence>
<reference evidence="1 2" key="1">
    <citation type="journal article" date="2020" name="Int. J. Syst. Evol. Microbiol.">
        <title>Novel acetic acid bacteria from cider fermentations: Acetobacter conturbans sp. nov. and Acetobacter fallax sp. nov.</title>
        <authorList>
            <person name="Sombolestani A.S."/>
            <person name="Cleenwerck I."/>
            <person name="Cnockaert M."/>
            <person name="Borremans W."/>
            <person name="Wieme A.D."/>
            <person name="De Vuyst L."/>
            <person name="Vandamme P."/>
        </authorList>
    </citation>
    <scope>NUCLEOTIDE SEQUENCE [LARGE SCALE GENOMIC DNA]</scope>
    <source>
        <strain evidence="1 2">LMG 30640</strain>
    </source>
</reference>
<dbReference type="PANTHER" id="PTHR38008:SF2">
    <property type="entry name" value="HEMOLYSIN"/>
    <property type="match status" value="1"/>
</dbReference>
<proteinExistence type="predicted"/>
<comment type="caution">
    <text evidence="1">The sequence shown here is derived from an EMBL/GenBank/DDBJ whole genome shotgun (WGS) entry which is preliminary data.</text>
</comment>
<accession>A0ABX0JP74</accession>
<dbReference type="Proteomes" id="UP000635278">
    <property type="component" value="Unassembled WGS sequence"/>
</dbReference>
<keyword evidence="2" id="KW-1185">Reference proteome</keyword>
<dbReference type="Pfam" id="PF03891">
    <property type="entry name" value="DUF333"/>
    <property type="match status" value="1"/>
</dbReference>
<name>A0ABX0JP74_9PROT</name>
<dbReference type="PANTHER" id="PTHR38008">
    <property type="entry name" value="HEMOLYSIN-RELATED"/>
    <property type="match status" value="1"/>
</dbReference>